<organism evidence="6 7">
    <name type="scientific">Anaeromyxobacter oryzae</name>
    <dbReference type="NCBI Taxonomy" id="2918170"/>
    <lineage>
        <taxon>Bacteria</taxon>
        <taxon>Pseudomonadati</taxon>
        <taxon>Myxococcota</taxon>
        <taxon>Myxococcia</taxon>
        <taxon>Myxococcales</taxon>
        <taxon>Cystobacterineae</taxon>
        <taxon>Anaeromyxobacteraceae</taxon>
        <taxon>Anaeromyxobacter</taxon>
    </lineage>
</organism>
<keyword evidence="1" id="KW-0547">Nucleotide-binding</keyword>
<dbReference type="SUPFAM" id="SSF56801">
    <property type="entry name" value="Acetyl-CoA synthetase-like"/>
    <property type="match status" value="1"/>
</dbReference>
<dbReference type="InterPro" id="IPR042099">
    <property type="entry name" value="ANL_N_sf"/>
</dbReference>
<evidence type="ECO:0000313" key="7">
    <source>
        <dbReference type="Proteomes" id="UP001162891"/>
    </source>
</evidence>
<dbReference type="InterPro" id="IPR045851">
    <property type="entry name" value="AMP-bd_C_sf"/>
</dbReference>
<dbReference type="InterPro" id="IPR000873">
    <property type="entry name" value="AMP-dep_synth/lig_dom"/>
</dbReference>
<dbReference type="Gene3D" id="3.30.300.30">
    <property type="match status" value="1"/>
</dbReference>
<feature type="compositionally biased region" description="Low complexity" evidence="4">
    <location>
        <begin position="14"/>
        <end position="26"/>
    </location>
</feature>
<dbReference type="RefSeq" id="WP_248360740.1">
    <property type="nucleotide sequence ID" value="NZ_AP025591.1"/>
</dbReference>
<keyword evidence="2" id="KW-0067">ATP-binding</keyword>
<gene>
    <name evidence="6" type="ORF">AMOR_20570</name>
</gene>
<dbReference type="PANTHER" id="PTHR43272">
    <property type="entry name" value="LONG-CHAIN-FATTY-ACID--COA LIGASE"/>
    <property type="match status" value="1"/>
</dbReference>
<dbReference type="Gene3D" id="3.40.50.12780">
    <property type="entry name" value="N-terminal domain of ligase-like"/>
    <property type="match status" value="1"/>
</dbReference>
<evidence type="ECO:0000256" key="2">
    <source>
        <dbReference type="ARBA" id="ARBA00022840"/>
    </source>
</evidence>
<dbReference type="Proteomes" id="UP001162891">
    <property type="component" value="Chromosome"/>
</dbReference>
<name>A0ABM7WU93_9BACT</name>
<dbReference type="InterPro" id="IPR020845">
    <property type="entry name" value="AMP-binding_CS"/>
</dbReference>
<keyword evidence="7" id="KW-1185">Reference proteome</keyword>
<evidence type="ECO:0000259" key="5">
    <source>
        <dbReference type="Pfam" id="PF00501"/>
    </source>
</evidence>
<proteinExistence type="predicted"/>
<dbReference type="PANTHER" id="PTHR43272:SF33">
    <property type="entry name" value="AMP-BINDING DOMAIN-CONTAINING PROTEIN-RELATED"/>
    <property type="match status" value="1"/>
</dbReference>
<dbReference type="EMBL" id="AP025591">
    <property type="protein sequence ID" value="BDG03061.1"/>
    <property type="molecule type" value="Genomic_DNA"/>
</dbReference>
<dbReference type="Pfam" id="PF23562">
    <property type="entry name" value="AMP-binding_C_3"/>
    <property type="match status" value="1"/>
</dbReference>
<dbReference type="PROSITE" id="PS00455">
    <property type="entry name" value="AMP_BINDING"/>
    <property type="match status" value="1"/>
</dbReference>
<feature type="region of interest" description="Disordered" evidence="4">
    <location>
        <begin position="1"/>
        <end position="26"/>
    </location>
</feature>
<evidence type="ECO:0000313" key="6">
    <source>
        <dbReference type="EMBL" id="BDG03061.1"/>
    </source>
</evidence>
<dbReference type="CDD" id="cd05907">
    <property type="entry name" value="VL_LC_FACS_like"/>
    <property type="match status" value="1"/>
</dbReference>
<protein>
    <submittedName>
        <fullName evidence="6">AMP-dependent synthetase</fullName>
    </submittedName>
</protein>
<accession>A0ABM7WU93</accession>
<dbReference type="Pfam" id="PF00501">
    <property type="entry name" value="AMP-binding"/>
    <property type="match status" value="1"/>
</dbReference>
<feature type="domain" description="AMP-dependent synthetase/ligase" evidence="5">
    <location>
        <begin position="47"/>
        <end position="457"/>
    </location>
</feature>
<comment type="catalytic activity">
    <reaction evidence="3">
        <text>a long-chain fatty acid + ATP + CoA = a long-chain fatty acyl-CoA + AMP + diphosphate</text>
        <dbReference type="Rhea" id="RHEA:15421"/>
        <dbReference type="ChEBI" id="CHEBI:30616"/>
        <dbReference type="ChEBI" id="CHEBI:33019"/>
        <dbReference type="ChEBI" id="CHEBI:57287"/>
        <dbReference type="ChEBI" id="CHEBI:57560"/>
        <dbReference type="ChEBI" id="CHEBI:83139"/>
        <dbReference type="ChEBI" id="CHEBI:456215"/>
        <dbReference type="EC" id="6.2.1.3"/>
    </reaction>
    <physiologicalReaction direction="left-to-right" evidence="3">
        <dbReference type="Rhea" id="RHEA:15422"/>
    </physiologicalReaction>
</comment>
<reference evidence="7" key="1">
    <citation type="journal article" date="2022" name="Int. J. Syst. Evol. Microbiol.">
        <title>Anaeromyxobacter oryzae sp. nov., Anaeromyxobacter diazotrophicus sp. nov. and Anaeromyxobacter paludicola sp. nov., isolated from paddy soils.</title>
        <authorList>
            <person name="Itoh H."/>
            <person name="Xu Z."/>
            <person name="Mise K."/>
            <person name="Masuda Y."/>
            <person name="Ushijima N."/>
            <person name="Hayakawa C."/>
            <person name="Shiratori Y."/>
            <person name="Senoo K."/>
        </authorList>
    </citation>
    <scope>NUCLEOTIDE SEQUENCE [LARGE SCALE GENOMIC DNA]</scope>
    <source>
        <strain evidence="7">Red232</strain>
    </source>
</reference>
<evidence type="ECO:0000256" key="3">
    <source>
        <dbReference type="ARBA" id="ARBA00024484"/>
    </source>
</evidence>
<evidence type="ECO:0000256" key="1">
    <source>
        <dbReference type="ARBA" id="ARBA00022741"/>
    </source>
</evidence>
<evidence type="ECO:0000256" key="4">
    <source>
        <dbReference type="SAM" id="MobiDB-lite"/>
    </source>
</evidence>
<sequence>MIGPEPGSVPRPVAPAARPGGPQGAKQAAAARGVAAEARSLPALLEARAAASGAEVAAFHRLAGEWRTVTWSEIAARVRDLAAGLGALGLERGDRVAVISDTTLDGVVADLGILAAGAVSVPIYPSTTAAECRDLLGRTGARLALCDRDEHAAKLAEIRGALPALEGVVRLAPRAGSGERTVAQVEAIGRAARQAEPRRNIERAAALAPDDLACLLFTSGTTGTPKGVMLTHGNWLYAAAKAEDVAVMRGDDLALVFLPLAHAFGKLCEYAWVHVGGRIALTGTMDRIADDAAEVRPTYIPGPPRVYEKIFAGVVSKGVAAPGLQGRLFRTALAAFDAWAAAAERGEPYRSLGLVLARRVVLPRVGRMVQARLGGRLRLLLSGSAPLSPRISRFYEAIGVPIVQGYGMTEASAASCVNRPGEVRHGTVGPPVPGTEVRIADDGEVLLRSPGVMRGYWEDPTATAEVLEPDGWLHTGDIGTLEPDGSLRITDRKKDLIVTAGGKKIAPQQLERELKGDPLVSQVVVHGDRRKFVTALVSLDDAAVRRWAAERGIALGPVPGESPEVRRRIQETVDAVNAQLPRYATIKRFAILPRDLGVADGELTATLKVRRKACEARYAAVLDALYAEDESADGGG</sequence>